<protein>
    <submittedName>
        <fullName evidence="1">Uncharacterized protein</fullName>
    </submittedName>
</protein>
<accession>A0AAV7MA85</accession>
<reference evidence="1" key="1">
    <citation type="journal article" date="2022" name="bioRxiv">
        <title>Sequencing and chromosome-scale assembly of the giantPleurodeles waltlgenome.</title>
        <authorList>
            <person name="Brown T."/>
            <person name="Elewa A."/>
            <person name="Iarovenko S."/>
            <person name="Subramanian E."/>
            <person name="Araus A.J."/>
            <person name="Petzold A."/>
            <person name="Susuki M."/>
            <person name="Suzuki K.-i.T."/>
            <person name="Hayashi T."/>
            <person name="Toyoda A."/>
            <person name="Oliveira C."/>
            <person name="Osipova E."/>
            <person name="Leigh N.D."/>
            <person name="Simon A."/>
            <person name="Yun M.H."/>
        </authorList>
    </citation>
    <scope>NUCLEOTIDE SEQUENCE</scope>
    <source>
        <strain evidence="1">20211129_DDA</strain>
        <tissue evidence="1">Liver</tissue>
    </source>
</reference>
<evidence type="ECO:0000313" key="1">
    <source>
        <dbReference type="EMBL" id="KAJ1097055.1"/>
    </source>
</evidence>
<comment type="caution">
    <text evidence="1">The sequence shown here is derived from an EMBL/GenBank/DDBJ whole genome shotgun (WGS) entry which is preliminary data.</text>
</comment>
<evidence type="ECO:0000313" key="2">
    <source>
        <dbReference type="Proteomes" id="UP001066276"/>
    </source>
</evidence>
<keyword evidence="2" id="KW-1185">Reference proteome</keyword>
<organism evidence="1 2">
    <name type="scientific">Pleurodeles waltl</name>
    <name type="common">Iberian ribbed newt</name>
    <dbReference type="NCBI Taxonomy" id="8319"/>
    <lineage>
        <taxon>Eukaryota</taxon>
        <taxon>Metazoa</taxon>
        <taxon>Chordata</taxon>
        <taxon>Craniata</taxon>
        <taxon>Vertebrata</taxon>
        <taxon>Euteleostomi</taxon>
        <taxon>Amphibia</taxon>
        <taxon>Batrachia</taxon>
        <taxon>Caudata</taxon>
        <taxon>Salamandroidea</taxon>
        <taxon>Salamandridae</taxon>
        <taxon>Pleurodelinae</taxon>
        <taxon>Pleurodeles</taxon>
    </lineage>
</organism>
<dbReference type="Proteomes" id="UP001066276">
    <property type="component" value="Chromosome 10"/>
</dbReference>
<dbReference type="AlphaFoldDB" id="A0AAV7MA85"/>
<sequence>MPRSHRNAREGVEAVATLPVPTAPCHNRPFRLPRRARAEEHPCCCRDGRNGHREGSVSQRTFLKLRMPGDSGERPALLFPKNAEVCGLLERKLFRVSAYQFHDLSRCYVQRTFSFTAI</sequence>
<name>A0AAV7MA85_PLEWA</name>
<gene>
    <name evidence="1" type="ORF">NDU88_002184</name>
</gene>
<dbReference type="EMBL" id="JANPWB010000014">
    <property type="protein sequence ID" value="KAJ1097055.1"/>
    <property type="molecule type" value="Genomic_DNA"/>
</dbReference>
<proteinExistence type="predicted"/>